<reference evidence="1" key="1">
    <citation type="submission" date="2020-05" db="EMBL/GenBank/DDBJ databases">
        <authorList>
            <person name="Chiriac C."/>
            <person name="Salcher M."/>
            <person name="Ghai R."/>
            <person name="Kavagutti S V."/>
        </authorList>
    </citation>
    <scope>NUCLEOTIDE SEQUENCE</scope>
</reference>
<accession>A0A6J6N1C4</accession>
<dbReference type="EMBL" id="CAEZXI010000019">
    <property type="protein sequence ID" value="CAB4679962.1"/>
    <property type="molecule type" value="Genomic_DNA"/>
</dbReference>
<protein>
    <submittedName>
        <fullName evidence="1">Unannotated protein</fullName>
    </submittedName>
</protein>
<name>A0A6J6N1C4_9ZZZZ</name>
<dbReference type="AlphaFoldDB" id="A0A6J6N1C4"/>
<sequence>MKRFVTVSLLGLNRSCGRVSQGGKLEIAVDGKYDFNSAVSSSAFLVELVTNNNGCSLDATAASNEWIAAGATNGPA</sequence>
<organism evidence="1">
    <name type="scientific">freshwater metagenome</name>
    <dbReference type="NCBI Taxonomy" id="449393"/>
    <lineage>
        <taxon>unclassified sequences</taxon>
        <taxon>metagenomes</taxon>
        <taxon>ecological metagenomes</taxon>
    </lineage>
</organism>
<proteinExistence type="predicted"/>
<evidence type="ECO:0000313" key="1">
    <source>
        <dbReference type="EMBL" id="CAB4679962.1"/>
    </source>
</evidence>
<gene>
    <name evidence="1" type="ORF">UFOPK2362_00320</name>
</gene>